<dbReference type="GO" id="GO:0005506">
    <property type="term" value="F:iron ion binding"/>
    <property type="evidence" value="ECO:0007669"/>
    <property type="project" value="TreeGrafter"/>
</dbReference>
<sequence>MIELTPAAIKEIKRMQSSRRKLDSYFRLTVKKGGCSGLYYDLELCDTKLESDRLYQLNGIALVIDEPSLPHCEQLRLDYAEDLMGGGFRFHNPQIVNPCSCGLSFANTP</sequence>
<dbReference type="InterPro" id="IPR016092">
    <property type="entry name" value="ATAP"/>
</dbReference>
<name>B7JUP9_RIPO1</name>
<reference evidence="3" key="1">
    <citation type="journal article" date="2011" name="MBio">
        <title>Novel metabolic attributes of the genus Cyanothece, comprising a group of unicellular nitrogen-fixing Cyanobacteria.</title>
        <authorList>
            <person name="Bandyopadhyay A."/>
            <person name="Elvitigala T."/>
            <person name="Welsh E."/>
            <person name="Stockel J."/>
            <person name="Liberton M."/>
            <person name="Min H."/>
            <person name="Sherman L.A."/>
            <person name="Pakrasi H.B."/>
        </authorList>
    </citation>
    <scope>NUCLEOTIDE SEQUENCE [LARGE SCALE GENOMIC DNA]</scope>
    <source>
        <strain evidence="3">PCC 8801</strain>
    </source>
</reference>
<dbReference type="Gene3D" id="2.60.300.12">
    <property type="entry name" value="HesB-like domain"/>
    <property type="match status" value="1"/>
</dbReference>
<evidence type="ECO:0000313" key="2">
    <source>
        <dbReference type="EMBL" id="ACK65593.1"/>
    </source>
</evidence>
<dbReference type="KEGG" id="cyp:PCC8801_1540"/>
<dbReference type="InterPro" id="IPR035903">
    <property type="entry name" value="HesB-like_dom_sf"/>
</dbReference>
<dbReference type="OrthoDB" id="9801228at2"/>
<dbReference type="SUPFAM" id="SSF89360">
    <property type="entry name" value="HesB-like domain"/>
    <property type="match status" value="1"/>
</dbReference>
<proteinExistence type="predicted"/>
<evidence type="ECO:0000259" key="1">
    <source>
        <dbReference type="Pfam" id="PF01521"/>
    </source>
</evidence>
<accession>B7JUP9</accession>
<dbReference type="PROSITE" id="PS01152">
    <property type="entry name" value="HESB"/>
    <property type="match status" value="1"/>
</dbReference>
<dbReference type="HOGENOM" id="CLU_069054_5_2_3"/>
<keyword evidence="3" id="KW-1185">Reference proteome</keyword>
<dbReference type="GO" id="GO:0051537">
    <property type="term" value="F:2 iron, 2 sulfur cluster binding"/>
    <property type="evidence" value="ECO:0007669"/>
    <property type="project" value="TreeGrafter"/>
</dbReference>
<dbReference type="Pfam" id="PF01521">
    <property type="entry name" value="Fe-S_biosyn"/>
    <property type="match status" value="1"/>
</dbReference>
<dbReference type="GO" id="GO:0016226">
    <property type="term" value="P:iron-sulfur cluster assembly"/>
    <property type="evidence" value="ECO:0007669"/>
    <property type="project" value="InterPro"/>
</dbReference>
<dbReference type="NCBIfam" id="TIGR00049">
    <property type="entry name" value="iron-sulfur cluster assembly accessory protein"/>
    <property type="match status" value="1"/>
</dbReference>
<protein>
    <submittedName>
        <fullName evidence="2">Iron-sulfur cluster assembly accessory protein</fullName>
    </submittedName>
</protein>
<dbReference type="InterPro" id="IPR000361">
    <property type="entry name" value="ATAP_core_dom"/>
</dbReference>
<dbReference type="PANTHER" id="PTHR43011:SF1">
    <property type="entry name" value="IRON-SULFUR CLUSTER ASSEMBLY 2 HOMOLOG, MITOCHONDRIAL"/>
    <property type="match status" value="1"/>
</dbReference>
<dbReference type="STRING" id="41431.PCC8801_1540"/>
<dbReference type="GO" id="GO:0051539">
    <property type="term" value="F:4 iron, 4 sulfur cluster binding"/>
    <property type="evidence" value="ECO:0007669"/>
    <property type="project" value="TreeGrafter"/>
</dbReference>
<dbReference type="EMBL" id="CP001287">
    <property type="protein sequence ID" value="ACK65593.1"/>
    <property type="molecule type" value="Genomic_DNA"/>
</dbReference>
<dbReference type="eggNOG" id="COG0316">
    <property type="taxonomic scope" value="Bacteria"/>
</dbReference>
<dbReference type="PANTHER" id="PTHR43011">
    <property type="entry name" value="IRON-SULFUR CLUSTER ASSEMBLY 2 HOMOLOG, MITOCHONDRIAL"/>
    <property type="match status" value="1"/>
</dbReference>
<feature type="domain" description="Core" evidence="1">
    <location>
        <begin position="2"/>
        <end position="102"/>
    </location>
</feature>
<organism evidence="2 3">
    <name type="scientific">Rippkaea orientalis (strain PCC 8801 / RF-1)</name>
    <name type="common">Cyanothece sp. (strain PCC 8801)</name>
    <dbReference type="NCBI Taxonomy" id="41431"/>
    <lineage>
        <taxon>Bacteria</taxon>
        <taxon>Bacillati</taxon>
        <taxon>Cyanobacteriota</taxon>
        <taxon>Cyanophyceae</taxon>
        <taxon>Oscillatoriophycideae</taxon>
        <taxon>Chroococcales</taxon>
        <taxon>Aphanothecaceae</taxon>
        <taxon>Rippkaea</taxon>
        <taxon>Rippkaea orientalis</taxon>
    </lineage>
</organism>
<evidence type="ECO:0000313" key="3">
    <source>
        <dbReference type="Proteomes" id="UP000008204"/>
    </source>
</evidence>
<dbReference type="Proteomes" id="UP000008204">
    <property type="component" value="Chromosome"/>
</dbReference>
<dbReference type="RefSeq" id="WP_012594866.1">
    <property type="nucleotide sequence ID" value="NC_011726.1"/>
</dbReference>
<dbReference type="AlphaFoldDB" id="B7JUP9"/>
<dbReference type="InterPro" id="IPR017870">
    <property type="entry name" value="FeS_cluster_insertion_CS"/>
</dbReference>
<gene>
    <name evidence="2" type="ordered locus">PCC8801_1540</name>
</gene>